<evidence type="ECO:0000256" key="11">
    <source>
        <dbReference type="ARBA" id="ARBA00022968"/>
    </source>
</evidence>
<dbReference type="InterPro" id="IPR008983">
    <property type="entry name" value="Tumour_necrosis_fac-like_dom"/>
</dbReference>
<evidence type="ECO:0000256" key="18">
    <source>
        <dbReference type="ARBA" id="ARBA00062446"/>
    </source>
</evidence>
<evidence type="ECO:0000256" key="9">
    <source>
        <dbReference type="ARBA" id="ARBA00022525"/>
    </source>
</evidence>
<dbReference type="Gene3D" id="2.60.120.40">
    <property type="match status" value="1"/>
</dbReference>
<feature type="transmembrane region" description="Helical" evidence="19">
    <location>
        <begin position="181"/>
        <end position="204"/>
    </location>
</feature>
<evidence type="ECO:0000313" key="22">
    <source>
        <dbReference type="Proteomes" id="UP000322234"/>
    </source>
</evidence>
<dbReference type="PROSITE" id="PS00251">
    <property type="entry name" value="THD_1"/>
    <property type="match status" value="1"/>
</dbReference>
<evidence type="ECO:0000256" key="19">
    <source>
        <dbReference type="SAM" id="Phobius"/>
    </source>
</evidence>
<gene>
    <name evidence="21" type="ORF">E5288_WYG002948</name>
</gene>
<keyword evidence="13 19" id="KW-0472">Membrane</keyword>
<dbReference type="GO" id="GO:0006955">
    <property type="term" value="P:immune response"/>
    <property type="evidence" value="ECO:0007669"/>
    <property type="project" value="InterPro"/>
</dbReference>
<evidence type="ECO:0000256" key="7">
    <source>
        <dbReference type="ARBA" id="ARBA00022475"/>
    </source>
</evidence>
<keyword evidence="8" id="KW-0202">Cytokine</keyword>
<dbReference type="GO" id="GO:0005615">
    <property type="term" value="C:extracellular space"/>
    <property type="evidence" value="ECO:0007669"/>
    <property type="project" value="UniProtKB-KW"/>
</dbReference>
<dbReference type="InterPro" id="IPR003263">
    <property type="entry name" value="CD40L"/>
</dbReference>
<dbReference type="PRINTS" id="PR01702">
    <property type="entry name" value="CD40LIGAND"/>
</dbReference>
<dbReference type="Proteomes" id="UP000322234">
    <property type="component" value="Unassembled WGS sequence"/>
</dbReference>
<evidence type="ECO:0000256" key="4">
    <source>
        <dbReference type="ARBA" id="ARBA00004613"/>
    </source>
</evidence>
<dbReference type="PANTHER" id="PTHR11471:SF5">
    <property type="entry name" value="CD40 LIGAND"/>
    <property type="match status" value="1"/>
</dbReference>
<evidence type="ECO:0000256" key="16">
    <source>
        <dbReference type="ARBA" id="ARBA00033257"/>
    </source>
</evidence>
<accession>A0A6B0S5C8</accession>
<dbReference type="Pfam" id="PF00229">
    <property type="entry name" value="TNF"/>
    <property type="match status" value="1"/>
</dbReference>
<comment type="similarity">
    <text evidence="5">Belongs to the tumor necrosis factor family.</text>
</comment>
<evidence type="ECO:0000256" key="13">
    <source>
        <dbReference type="ARBA" id="ARBA00023136"/>
    </source>
</evidence>
<evidence type="ECO:0000259" key="20">
    <source>
        <dbReference type="PROSITE" id="PS50049"/>
    </source>
</evidence>
<keyword evidence="12 19" id="KW-1133">Transmembrane helix</keyword>
<comment type="caution">
    <text evidence="21">The sequence shown here is derived from an EMBL/GenBank/DDBJ whole genome shotgun (WGS) entry which is preliminary data.</text>
</comment>
<dbReference type="GO" id="GO:0009986">
    <property type="term" value="C:cell surface"/>
    <property type="evidence" value="ECO:0007669"/>
    <property type="project" value="UniProtKB-SubCell"/>
</dbReference>
<evidence type="ECO:0000256" key="8">
    <source>
        <dbReference type="ARBA" id="ARBA00022514"/>
    </source>
</evidence>
<proteinExistence type="inferred from homology"/>
<evidence type="ECO:0000256" key="14">
    <source>
        <dbReference type="ARBA" id="ARBA00023157"/>
    </source>
</evidence>
<dbReference type="PROSITE" id="PS50049">
    <property type="entry name" value="THD_2"/>
    <property type="match status" value="1"/>
</dbReference>
<evidence type="ECO:0000313" key="21">
    <source>
        <dbReference type="EMBL" id="MXQ96721.1"/>
    </source>
</evidence>
<comment type="function">
    <text evidence="1">Acts as a ligand for integrins, specifically ITGA5:ITGB1 and ITGAV:ITGB3; both integrins and the CD40 receptor are required for activation of CD40-CD40LG signaling, which have cell-type dependent effects, such as B-cell activation, NF-kappa-B signaling and anti-apoptotic signaling.</text>
</comment>
<comment type="subunit">
    <text evidence="18">Homotrimer. Interacts with CD28. CD40 ligand, soluble form: Exists as either a monomer or a homotrimer. Forms a ternary complex between CD40 and integrins for CD40-CD40LG signaling.</text>
</comment>
<keyword evidence="9" id="KW-0964">Secreted</keyword>
<dbReference type="InterPro" id="IPR021184">
    <property type="entry name" value="TNF_CS"/>
</dbReference>
<evidence type="ECO:0000256" key="12">
    <source>
        <dbReference type="ARBA" id="ARBA00022989"/>
    </source>
</evidence>
<keyword evidence="14" id="KW-1015">Disulfide bond</keyword>
<feature type="domain" description="THD" evidence="20">
    <location>
        <begin position="273"/>
        <end position="412"/>
    </location>
</feature>
<dbReference type="SUPFAM" id="SSF49842">
    <property type="entry name" value="TNF-like"/>
    <property type="match status" value="1"/>
</dbReference>
<dbReference type="PANTHER" id="PTHR11471">
    <property type="entry name" value="TUMOR NECROSIS FACTOR FAMILY MEMBER"/>
    <property type="match status" value="1"/>
</dbReference>
<protein>
    <recommendedName>
        <fullName evidence="6">CD40 ligand</fullName>
    </recommendedName>
    <alternativeName>
        <fullName evidence="16">Tumor necrosis factor ligand superfamily member 5</fullName>
    </alternativeName>
</protein>
<comment type="subcellular location">
    <subcellularLocation>
        <location evidence="3">Cell membrane</location>
        <topology evidence="3">Single-pass type II membrane protein</topology>
    </subcellularLocation>
    <subcellularLocation>
        <location evidence="2">Cell surface</location>
    </subcellularLocation>
    <subcellularLocation>
        <location evidence="4">Secreted</location>
    </subcellularLocation>
</comment>
<dbReference type="FunFam" id="2.60.120.40:FF:000013">
    <property type="entry name" value="CD40 ligand"/>
    <property type="match status" value="1"/>
</dbReference>
<evidence type="ECO:0000256" key="5">
    <source>
        <dbReference type="ARBA" id="ARBA00008670"/>
    </source>
</evidence>
<organism evidence="21 22">
    <name type="scientific">Bos mutus</name>
    <name type="common">wild yak</name>
    <dbReference type="NCBI Taxonomy" id="72004"/>
    <lineage>
        <taxon>Eukaryota</taxon>
        <taxon>Metazoa</taxon>
        <taxon>Chordata</taxon>
        <taxon>Craniata</taxon>
        <taxon>Vertebrata</taxon>
        <taxon>Euteleostomi</taxon>
        <taxon>Mammalia</taxon>
        <taxon>Eutheria</taxon>
        <taxon>Laurasiatheria</taxon>
        <taxon>Artiodactyla</taxon>
        <taxon>Ruminantia</taxon>
        <taxon>Pecora</taxon>
        <taxon>Bovidae</taxon>
        <taxon>Bovinae</taxon>
        <taxon>Bos</taxon>
    </lineage>
</organism>
<dbReference type="CDD" id="cd00184">
    <property type="entry name" value="TNF"/>
    <property type="match status" value="1"/>
</dbReference>
<keyword evidence="10 19" id="KW-0812">Transmembrane</keyword>
<evidence type="ECO:0000256" key="6">
    <source>
        <dbReference type="ARBA" id="ARBA00014276"/>
    </source>
</evidence>
<comment type="function">
    <text evidence="17">Cytokine that acts as a ligand to CD40/TNFRSF5. Costimulates T-cell proliferation and cytokine production. Its cross-linking on T-cells generates a costimulatory signal which enhances the production of IL4 and IL10 in conjunction with the TCR/CD3 ligation and CD28 costimulation. Induces the activation of NF-kappa-B. Induces the activation of kinases MAPK8 and PAK2 in T-cells. Mediates B-cell proliferation in the absence of co-stimulus as well as IgE production in the presence of IL4. Involved in immunoglobulin class switching.</text>
</comment>
<evidence type="ECO:0000256" key="3">
    <source>
        <dbReference type="ARBA" id="ARBA00004401"/>
    </source>
</evidence>
<dbReference type="GO" id="GO:0010468">
    <property type="term" value="P:regulation of gene expression"/>
    <property type="evidence" value="ECO:0007669"/>
    <property type="project" value="UniProtKB-ARBA"/>
</dbReference>
<dbReference type="EMBL" id="VBQZ03000171">
    <property type="protein sequence ID" value="MXQ96721.1"/>
    <property type="molecule type" value="Genomic_DNA"/>
</dbReference>
<dbReference type="GO" id="GO:0005886">
    <property type="term" value="C:plasma membrane"/>
    <property type="evidence" value="ECO:0007669"/>
    <property type="project" value="UniProtKB-SubCell"/>
</dbReference>
<dbReference type="GO" id="GO:0005164">
    <property type="term" value="F:tumor necrosis factor receptor binding"/>
    <property type="evidence" value="ECO:0007669"/>
    <property type="project" value="InterPro"/>
</dbReference>
<reference evidence="21" key="1">
    <citation type="submission" date="2019-10" db="EMBL/GenBank/DDBJ databases">
        <title>The sequence and de novo assembly of the wild yak genome.</title>
        <authorList>
            <person name="Liu Y."/>
        </authorList>
    </citation>
    <scope>NUCLEOTIDE SEQUENCE [LARGE SCALE GENOMIC DNA]</scope>
    <source>
        <strain evidence="21">WY2019</strain>
    </source>
</reference>
<dbReference type="GO" id="GO:0005125">
    <property type="term" value="F:cytokine activity"/>
    <property type="evidence" value="ECO:0007669"/>
    <property type="project" value="UniProtKB-KW"/>
</dbReference>
<evidence type="ECO:0000256" key="2">
    <source>
        <dbReference type="ARBA" id="ARBA00004241"/>
    </source>
</evidence>
<evidence type="ECO:0000256" key="17">
    <source>
        <dbReference type="ARBA" id="ARBA00056366"/>
    </source>
</evidence>
<keyword evidence="7" id="KW-1003">Cell membrane</keyword>
<dbReference type="InterPro" id="IPR006052">
    <property type="entry name" value="TNF_dom"/>
</dbReference>
<evidence type="ECO:0000256" key="15">
    <source>
        <dbReference type="ARBA" id="ARBA00023180"/>
    </source>
</evidence>
<dbReference type="GO" id="GO:0005174">
    <property type="term" value="F:CD40 receptor binding"/>
    <property type="evidence" value="ECO:0007669"/>
    <property type="project" value="TreeGrafter"/>
</dbReference>
<name>A0A6B0S5C8_9CETA</name>
<keyword evidence="22" id="KW-1185">Reference proteome</keyword>
<evidence type="ECO:0000256" key="1">
    <source>
        <dbReference type="ARBA" id="ARBA00002725"/>
    </source>
</evidence>
<sequence length="445" mass="49644">MHLTISPTSATSGCKQQISSHLRLSAADLRGESHKVQPESSRFPLYISKIEIEISLLLVDSSVTFLETGEPHTLDSDRKILPLSVKESMTFQGKNEYMEEETYFFFTNERESLEVNDMGRLKKNKKPLRNFFAGREDCEAHFPGSVGCDDCALLTNPDMIETYSQPSPRSVATGPPVSMKIFMYLLTVFLITQMIGSALFAVYLHRRLDKIEDERNLHEDFVFMKTIQRCNKGEGSLSLLNCEEIRSRFEDLVKVRTSVLAFGFISGDQEPQIAAHVISEASSKTTSVLQWAPKGYYTLSNNLVTLENGKQLAVKRQGFYYIYTQVTFCSNRETLSQAPFIASLCLKSPSGSERILLRAANTHSSSKPCGQQSIHLGGVFELQSGASVFVNVTDPSQCLSVEDVFDFSVKMLKGNGELQLTFNHGGFWVPGALVEMGQTLGSIRQ</sequence>
<keyword evidence="11" id="KW-0735">Signal-anchor</keyword>
<keyword evidence="15" id="KW-0325">Glycoprotein</keyword>
<evidence type="ECO:0000256" key="10">
    <source>
        <dbReference type="ARBA" id="ARBA00022692"/>
    </source>
</evidence>
<dbReference type="AlphaFoldDB" id="A0A6B0S5C8"/>
<dbReference type="GO" id="GO:0002682">
    <property type="term" value="P:regulation of immune system process"/>
    <property type="evidence" value="ECO:0007669"/>
    <property type="project" value="UniProtKB-ARBA"/>
</dbReference>
<dbReference type="SMART" id="SM00207">
    <property type="entry name" value="TNF"/>
    <property type="match status" value="1"/>
</dbReference>